<dbReference type="PANTHER" id="PTHR43599:SF3">
    <property type="entry name" value="SI:DKEY-6E2.2"/>
    <property type="match status" value="1"/>
</dbReference>
<keyword evidence="4" id="KW-0547">Nucleotide-binding</keyword>
<dbReference type="GO" id="GO:0004639">
    <property type="term" value="F:phosphoribosylaminoimidazolesuccinocarboxamide synthase activity"/>
    <property type="evidence" value="ECO:0007669"/>
    <property type="project" value="UniProtKB-EC"/>
</dbReference>
<dbReference type="GO" id="GO:0006189">
    <property type="term" value="P:'de novo' IMP biosynthetic process"/>
    <property type="evidence" value="ECO:0007669"/>
    <property type="project" value="UniProtKB-UniPathway"/>
</dbReference>
<keyword evidence="3 9" id="KW-0436">Ligase</keyword>
<gene>
    <name evidence="9" type="ORF">G4P96_004109</name>
</gene>
<evidence type="ECO:0000313" key="9">
    <source>
        <dbReference type="EMBL" id="HAE8002783.1"/>
    </source>
</evidence>
<dbReference type="PANTHER" id="PTHR43599">
    <property type="entry name" value="MULTIFUNCTIONAL PROTEIN ADE2"/>
    <property type="match status" value="1"/>
</dbReference>
<evidence type="ECO:0000256" key="1">
    <source>
        <dbReference type="ARBA" id="ARBA00004672"/>
    </source>
</evidence>
<keyword evidence="6" id="KW-0067">ATP-binding</keyword>
<protein>
    <recommendedName>
        <fullName evidence="2">phosphoribosylaminoimidazolesuccinocarboxamide synthase</fullName>
        <ecNumber evidence="2">6.3.2.6</ecNumber>
    </recommendedName>
</protein>
<sequence length="104" mass="11791">MQKQAELYRGKAKTVYSTENPDLLVLEFRNDTSAGDGARIEQFDRKGMVNNKFNHFIMTKLAEAGIPTQMERLLSDTECLVKKLEMVPVECVVRNRAAGSLVKR</sequence>
<proteinExistence type="predicted"/>
<dbReference type="EC" id="6.3.2.6" evidence="2"/>
<comment type="pathway">
    <text evidence="1">Purine metabolism; IMP biosynthesis via de novo pathway; 5-amino-1-(5-phospho-D-ribosyl)imidazole-4-carboxamide from 5-amino-1-(5-phospho-D-ribosyl)imidazole-4-carboxylate: step 1/2.</text>
</comment>
<reference evidence="9" key="2">
    <citation type="submission" date="2018-07" db="EMBL/GenBank/DDBJ databases">
        <authorList>
            <consortium name="NCBI Pathogen Detection Project"/>
        </authorList>
    </citation>
    <scope>NUCLEOTIDE SEQUENCE</scope>
    <source>
        <strain evidence="9">BCW_2717</strain>
    </source>
</reference>
<comment type="caution">
    <text evidence="9">The sequence shown here is derived from an EMBL/GenBank/DDBJ whole genome shotgun (WGS) entry which is preliminary data.</text>
</comment>
<feature type="non-terminal residue" evidence="9">
    <location>
        <position position="104"/>
    </location>
</feature>
<keyword evidence="5" id="KW-0658">Purine biosynthesis</keyword>
<dbReference type="PROSITE" id="PS01057">
    <property type="entry name" value="SAICAR_SYNTHETASE_1"/>
    <property type="match status" value="1"/>
</dbReference>
<evidence type="ECO:0000256" key="7">
    <source>
        <dbReference type="ARBA" id="ARBA00048475"/>
    </source>
</evidence>
<dbReference type="Pfam" id="PF01259">
    <property type="entry name" value="SAICAR_synt"/>
    <property type="match status" value="1"/>
</dbReference>
<evidence type="ECO:0000256" key="4">
    <source>
        <dbReference type="ARBA" id="ARBA00022741"/>
    </source>
</evidence>
<dbReference type="GO" id="GO:0005524">
    <property type="term" value="F:ATP binding"/>
    <property type="evidence" value="ECO:0007669"/>
    <property type="project" value="UniProtKB-KW"/>
</dbReference>
<evidence type="ECO:0000256" key="6">
    <source>
        <dbReference type="ARBA" id="ARBA00022840"/>
    </source>
</evidence>
<dbReference type="GO" id="GO:0005829">
    <property type="term" value="C:cytosol"/>
    <property type="evidence" value="ECO:0007669"/>
    <property type="project" value="TreeGrafter"/>
</dbReference>
<dbReference type="AlphaFoldDB" id="A0A736ZC64"/>
<dbReference type="InterPro" id="IPR028923">
    <property type="entry name" value="SAICAR_synt/ADE2_N"/>
</dbReference>
<dbReference type="SUPFAM" id="SSF56104">
    <property type="entry name" value="SAICAR synthase-like"/>
    <property type="match status" value="1"/>
</dbReference>
<dbReference type="FunFam" id="3.30.200.20:FF:000086">
    <property type="entry name" value="Phosphoribosylaminoimidazole-succinocarboxamide synthase"/>
    <property type="match status" value="1"/>
</dbReference>
<comment type="catalytic activity">
    <reaction evidence="7">
        <text>5-amino-1-(5-phospho-D-ribosyl)imidazole-4-carboxylate + L-aspartate + ATP = (2S)-2-[5-amino-1-(5-phospho-beta-D-ribosyl)imidazole-4-carboxamido]succinate + ADP + phosphate + 2 H(+)</text>
        <dbReference type="Rhea" id="RHEA:22628"/>
        <dbReference type="ChEBI" id="CHEBI:15378"/>
        <dbReference type="ChEBI" id="CHEBI:29991"/>
        <dbReference type="ChEBI" id="CHEBI:30616"/>
        <dbReference type="ChEBI" id="CHEBI:43474"/>
        <dbReference type="ChEBI" id="CHEBI:58443"/>
        <dbReference type="ChEBI" id="CHEBI:77657"/>
        <dbReference type="ChEBI" id="CHEBI:456216"/>
        <dbReference type="EC" id="6.3.2.6"/>
    </reaction>
</comment>
<reference evidence="9" key="1">
    <citation type="journal article" date="2018" name="Genome Biol.">
        <title>SKESA: strategic k-mer extension for scrupulous assemblies.</title>
        <authorList>
            <person name="Souvorov A."/>
            <person name="Agarwala R."/>
            <person name="Lipman D.J."/>
        </authorList>
    </citation>
    <scope>NUCLEOTIDE SEQUENCE</scope>
    <source>
        <strain evidence="9">BCW_2717</strain>
    </source>
</reference>
<evidence type="ECO:0000259" key="8">
    <source>
        <dbReference type="Pfam" id="PF01259"/>
    </source>
</evidence>
<dbReference type="InterPro" id="IPR050089">
    <property type="entry name" value="SAICAR_synthetase"/>
</dbReference>
<name>A0A736ZC64_SALET</name>
<dbReference type="EMBL" id="DAATCG010000045">
    <property type="protein sequence ID" value="HAE8002783.1"/>
    <property type="molecule type" value="Genomic_DNA"/>
</dbReference>
<organism evidence="9">
    <name type="scientific">Salmonella enterica subsp. enterica serovar Kentucky</name>
    <dbReference type="NCBI Taxonomy" id="192955"/>
    <lineage>
        <taxon>Bacteria</taxon>
        <taxon>Pseudomonadati</taxon>
        <taxon>Pseudomonadota</taxon>
        <taxon>Gammaproteobacteria</taxon>
        <taxon>Enterobacterales</taxon>
        <taxon>Enterobacteriaceae</taxon>
        <taxon>Salmonella</taxon>
    </lineage>
</organism>
<dbReference type="UniPathway" id="UPA00074">
    <property type="reaction ID" value="UER00131"/>
</dbReference>
<evidence type="ECO:0000256" key="5">
    <source>
        <dbReference type="ARBA" id="ARBA00022755"/>
    </source>
</evidence>
<accession>A0A736ZC64</accession>
<evidence type="ECO:0000256" key="2">
    <source>
        <dbReference type="ARBA" id="ARBA00012217"/>
    </source>
</evidence>
<feature type="domain" description="SAICAR synthetase/ADE2 N-terminal" evidence="8">
    <location>
        <begin position="7"/>
        <end position="103"/>
    </location>
</feature>
<dbReference type="InterPro" id="IPR018236">
    <property type="entry name" value="SAICAR_synthetase_CS"/>
</dbReference>
<evidence type="ECO:0000256" key="3">
    <source>
        <dbReference type="ARBA" id="ARBA00022598"/>
    </source>
</evidence>
<dbReference type="Gene3D" id="3.30.200.20">
    <property type="entry name" value="Phosphorylase Kinase, domain 1"/>
    <property type="match status" value="1"/>
</dbReference>